<sequence>MAFVTTFICSILLGASGANKEVNYKIIFLEVRALSTEYMKMDFRISQNTSLNADVEIFKDILHPHWHFEVYYKIVFLEVRSAPTEYMKMDFQITQNASLNADVQVFKDIQHPYWQFEVMLDHRNRTSVYFSRKLGLCDVVDYSKRVPLIHTLLASSLKTTNATFSCPFKAGYYYVKNFTFPSNASPLVLIYIPGSIVKTRTIFYDKVARKLIESGRLEIDAQIIRYY</sequence>
<proteinExistence type="predicted"/>
<dbReference type="InterPro" id="IPR036846">
    <property type="entry name" value="GM2-AP_sf"/>
</dbReference>
<organism evidence="3 4">
    <name type="scientific">Hermetia illucens</name>
    <name type="common">Black soldier fly</name>
    <dbReference type="NCBI Taxonomy" id="343691"/>
    <lineage>
        <taxon>Eukaryota</taxon>
        <taxon>Metazoa</taxon>
        <taxon>Ecdysozoa</taxon>
        <taxon>Arthropoda</taxon>
        <taxon>Hexapoda</taxon>
        <taxon>Insecta</taxon>
        <taxon>Pterygota</taxon>
        <taxon>Neoptera</taxon>
        <taxon>Endopterygota</taxon>
        <taxon>Diptera</taxon>
        <taxon>Brachycera</taxon>
        <taxon>Stratiomyomorpha</taxon>
        <taxon>Stratiomyidae</taxon>
        <taxon>Hermetiinae</taxon>
        <taxon>Hermetia</taxon>
    </lineage>
</organism>
<evidence type="ECO:0000256" key="2">
    <source>
        <dbReference type="SAM" id="SignalP"/>
    </source>
</evidence>
<dbReference type="PANTHER" id="PTHR20898">
    <property type="entry name" value="DAEDALUS ON 3-RELATED-RELATED"/>
    <property type="match status" value="1"/>
</dbReference>
<keyword evidence="1 2" id="KW-0732">Signal</keyword>
<feature type="chain" id="PRO_5031304005" evidence="2">
    <location>
        <begin position="18"/>
        <end position="227"/>
    </location>
</feature>
<dbReference type="OrthoDB" id="7809578at2759"/>
<dbReference type="InParanoid" id="A0A7R8V7S5"/>
<dbReference type="AlphaFoldDB" id="A0A7R8V7S5"/>
<feature type="signal peptide" evidence="2">
    <location>
        <begin position="1"/>
        <end position="17"/>
    </location>
</feature>
<evidence type="ECO:0000313" key="3">
    <source>
        <dbReference type="EMBL" id="CAD7093675.1"/>
    </source>
</evidence>
<dbReference type="Proteomes" id="UP000594454">
    <property type="component" value="Chromosome 6"/>
</dbReference>
<dbReference type="InterPro" id="IPR010512">
    <property type="entry name" value="DUF1091"/>
</dbReference>
<dbReference type="Pfam" id="PF06477">
    <property type="entry name" value="DUF1091"/>
    <property type="match status" value="1"/>
</dbReference>
<protein>
    <submittedName>
        <fullName evidence="3">Uncharacterized protein</fullName>
    </submittedName>
</protein>
<name>A0A7R8V7S5_HERIL</name>
<dbReference type="Gene3D" id="2.70.220.10">
    <property type="entry name" value="Ganglioside GM2 activator"/>
    <property type="match status" value="1"/>
</dbReference>
<reference evidence="3 4" key="1">
    <citation type="submission" date="2020-11" db="EMBL/GenBank/DDBJ databases">
        <authorList>
            <person name="Wallbank WR R."/>
            <person name="Pardo Diaz C."/>
            <person name="Kozak K."/>
            <person name="Martin S."/>
            <person name="Jiggins C."/>
            <person name="Moest M."/>
            <person name="Warren A I."/>
            <person name="Generalovic N T."/>
            <person name="Byers J.R.P. K."/>
            <person name="Montejo-Kovacevich G."/>
            <person name="Yen C E."/>
        </authorList>
    </citation>
    <scope>NUCLEOTIDE SEQUENCE [LARGE SCALE GENOMIC DNA]</scope>
</reference>
<keyword evidence="4" id="KW-1185">Reference proteome</keyword>
<gene>
    <name evidence="3" type="ORF">HERILL_LOCUS15947</name>
</gene>
<evidence type="ECO:0000256" key="1">
    <source>
        <dbReference type="ARBA" id="ARBA00022729"/>
    </source>
</evidence>
<evidence type="ECO:0000313" key="4">
    <source>
        <dbReference type="Proteomes" id="UP000594454"/>
    </source>
</evidence>
<dbReference type="EMBL" id="LR899014">
    <property type="protein sequence ID" value="CAD7093675.1"/>
    <property type="molecule type" value="Genomic_DNA"/>
</dbReference>
<accession>A0A7R8V7S5</accession>